<proteinExistence type="predicted"/>
<dbReference type="AlphaFoldDB" id="A0A931G5S2"/>
<dbReference type="PANTHER" id="PTHR33434">
    <property type="entry name" value="DEGV DOMAIN-CONTAINING PROTEIN DR_1986-RELATED"/>
    <property type="match status" value="1"/>
</dbReference>
<dbReference type="PROSITE" id="PS51482">
    <property type="entry name" value="DEGV"/>
    <property type="match status" value="1"/>
</dbReference>
<dbReference type="PANTHER" id="PTHR33434:SF2">
    <property type="entry name" value="FATTY ACID-BINDING PROTEIN TM_1468"/>
    <property type="match status" value="1"/>
</dbReference>
<dbReference type="Proteomes" id="UP000655366">
    <property type="component" value="Unassembled WGS sequence"/>
</dbReference>
<keyword evidence="1" id="KW-0446">Lipid-binding</keyword>
<dbReference type="NCBIfam" id="TIGR00762">
    <property type="entry name" value="DegV"/>
    <property type="match status" value="1"/>
</dbReference>
<sequence length="319" mass="32542">MSQREPAVLSWLRDQLAGRRPGQDPLAVRPDVAVITDSASGLPLGWASALPDDGRLTIVPMPVLVGTEIFGEGMDDLAEAIAVALAAGEPVTTSRPSPGQFERAYLAVRSAGFAAAVSVHISGGLSGTVEAARLAASRVDFPVEVVDSRTAGMAQGFAVQGALVAAAAGLDSAGVAAAAGEELAAARIYFYVPSLDQLRRGGRIGAAASWLGTVFAIKPLLSIQDGKIVPLERVRSAARAIARLEELVLADVAGRPPGTAKAAVHHFGNESQARELVQRLRTAAPGLAEIGITPLPAVLAAHAGLGVLAVIVGGPSTRC</sequence>
<reference evidence="2 3" key="1">
    <citation type="submission" date="2020-11" db="EMBL/GenBank/DDBJ databases">
        <title>Arthrobacter antarcticus sp. nov., isolated from Antarctic Soil.</title>
        <authorList>
            <person name="Li J."/>
        </authorList>
    </citation>
    <scope>NUCLEOTIDE SEQUENCE [LARGE SCALE GENOMIC DNA]</scope>
    <source>
        <strain evidence="2 3">Z1-20</strain>
    </source>
</reference>
<evidence type="ECO:0000313" key="3">
    <source>
        <dbReference type="Proteomes" id="UP000655366"/>
    </source>
</evidence>
<gene>
    <name evidence="2" type="ORF">IV500_12740</name>
</gene>
<evidence type="ECO:0000256" key="1">
    <source>
        <dbReference type="ARBA" id="ARBA00023121"/>
    </source>
</evidence>
<dbReference type="InterPro" id="IPR050270">
    <property type="entry name" value="DegV_domain_contain"/>
</dbReference>
<dbReference type="InterPro" id="IPR003797">
    <property type="entry name" value="DegV"/>
</dbReference>
<dbReference type="RefSeq" id="WP_196397185.1">
    <property type="nucleotide sequence ID" value="NZ_JADNYM010000015.1"/>
</dbReference>
<dbReference type="Gene3D" id="3.30.1180.10">
    <property type="match status" value="1"/>
</dbReference>
<evidence type="ECO:0000313" key="2">
    <source>
        <dbReference type="EMBL" id="MBG0740248.1"/>
    </source>
</evidence>
<dbReference type="InterPro" id="IPR043168">
    <property type="entry name" value="DegV_C"/>
</dbReference>
<dbReference type="EMBL" id="JADNYM010000015">
    <property type="protein sequence ID" value="MBG0740248.1"/>
    <property type="molecule type" value="Genomic_DNA"/>
</dbReference>
<dbReference type="Gene3D" id="3.40.50.10170">
    <property type="match status" value="1"/>
</dbReference>
<dbReference type="SUPFAM" id="SSF82549">
    <property type="entry name" value="DAK1/DegV-like"/>
    <property type="match status" value="1"/>
</dbReference>
<organism evidence="2 3">
    <name type="scientific">Arthrobacter terrae</name>
    <dbReference type="NCBI Taxonomy" id="2935737"/>
    <lineage>
        <taxon>Bacteria</taxon>
        <taxon>Bacillati</taxon>
        <taxon>Actinomycetota</taxon>
        <taxon>Actinomycetes</taxon>
        <taxon>Micrococcales</taxon>
        <taxon>Micrococcaceae</taxon>
        <taxon>Arthrobacter</taxon>
    </lineage>
</organism>
<protein>
    <submittedName>
        <fullName evidence="2">DegV family protein</fullName>
    </submittedName>
</protein>
<dbReference type="Pfam" id="PF02645">
    <property type="entry name" value="DegV"/>
    <property type="match status" value="1"/>
</dbReference>
<comment type="caution">
    <text evidence="2">The sequence shown here is derived from an EMBL/GenBank/DDBJ whole genome shotgun (WGS) entry which is preliminary data.</text>
</comment>
<keyword evidence="3" id="KW-1185">Reference proteome</keyword>
<name>A0A931G5S2_9MICC</name>
<dbReference type="GO" id="GO:0008289">
    <property type="term" value="F:lipid binding"/>
    <property type="evidence" value="ECO:0007669"/>
    <property type="project" value="UniProtKB-KW"/>
</dbReference>
<accession>A0A931G5S2</accession>